<dbReference type="EMBL" id="QTSX02006558">
    <property type="protein sequence ID" value="KAJ9053103.1"/>
    <property type="molecule type" value="Genomic_DNA"/>
</dbReference>
<protein>
    <submittedName>
        <fullName evidence="1">Uncharacterized protein</fullName>
    </submittedName>
</protein>
<sequence>MEEEDCGTSYHNFLPAPEYHPLLGVRHSMHTMSAKIICAATPPPASESFALKASPSCDPTVIKNALCAQIADLTKQLTLFISCKNSCEKLAQVSSPTQAPKNSCNVPAQPAPSTQAPVSGGEKNPDAPPSSASSASPLMGTAPPKAKAKPNEAVKKANPDAAKEQIRKKSSVIHALTSHAKKVPTADCLQLVYVDELGFDVCAHSIANISFLDASTCEILMTPNAANYFKRKIKEHALPSL</sequence>
<dbReference type="Proteomes" id="UP001165960">
    <property type="component" value="Unassembled WGS sequence"/>
</dbReference>
<keyword evidence="2" id="KW-1185">Reference proteome</keyword>
<reference evidence="1" key="1">
    <citation type="submission" date="2022-04" db="EMBL/GenBank/DDBJ databases">
        <title>Genome of the entomopathogenic fungus Entomophthora muscae.</title>
        <authorList>
            <person name="Elya C."/>
            <person name="Lovett B.R."/>
            <person name="Lee E."/>
            <person name="Macias A.M."/>
            <person name="Hajek A.E."/>
            <person name="De Bivort B.L."/>
            <person name="Kasson M.T."/>
            <person name="De Fine Licht H.H."/>
            <person name="Stajich J.E."/>
        </authorList>
    </citation>
    <scope>NUCLEOTIDE SEQUENCE</scope>
    <source>
        <strain evidence="1">Berkeley</strain>
    </source>
</reference>
<evidence type="ECO:0000313" key="2">
    <source>
        <dbReference type="Proteomes" id="UP001165960"/>
    </source>
</evidence>
<accession>A0ACC2RSP7</accession>
<evidence type="ECO:0000313" key="1">
    <source>
        <dbReference type="EMBL" id="KAJ9053103.1"/>
    </source>
</evidence>
<organism evidence="1 2">
    <name type="scientific">Entomophthora muscae</name>
    <dbReference type="NCBI Taxonomy" id="34485"/>
    <lineage>
        <taxon>Eukaryota</taxon>
        <taxon>Fungi</taxon>
        <taxon>Fungi incertae sedis</taxon>
        <taxon>Zoopagomycota</taxon>
        <taxon>Entomophthoromycotina</taxon>
        <taxon>Entomophthoromycetes</taxon>
        <taxon>Entomophthorales</taxon>
        <taxon>Entomophthoraceae</taxon>
        <taxon>Entomophthora</taxon>
    </lineage>
</organism>
<proteinExistence type="predicted"/>
<name>A0ACC2RSP7_9FUNG</name>
<comment type="caution">
    <text evidence="1">The sequence shown here is derived from an EMBL/GenBank/DDBJ whole genome shotgun (WGS) entry which is preliminary data.</text>
</comment>
<gene>
    <name evidence="1" type="ORF">DSO57_1027541</name>
</gene>